<dbReference type="GO" id="GO:0016757">
    <property type="term" value="F:glycosyltransferase activity"/>
    <property type="evidence" value="ECO:0007669"/>
    <property type="project" value="UniProtKB-KW"/>
</dbReference>
<protein>
    <submittedName>
        <fullName evidence="5">Glycosyltransferase family 4 protein</fullName>
    </submittedName>
</protein>
<dbReference type="InterPro" id="IPR028098">
    <property type="entry name" value="Glyco_trans_4-like_N"/>
</dbReference>
<gene>
    <name evidence="5" type="ORF">E6K73_02445</name>
</gene>
<keyword evidence="1" id="KW-0328">Glycosyltransferase</keyword>
<evidence type="ECO:0000259" key="4">
    <source>
        <dbReference type="Pfam" id="PF13439"/>
    </source>
</evidence>
<proteinExistence type="predicted"/>
<dbReference type="CDD" id="cd03801">
    <property type="entry name" value="GT4_PimA-like"/>
    <property type="match status" value="1"/>
</dbReference>
<feature type="domain" description="Glycosyltransferase subfamily 4-like N-terminal" evidence="4">
    <location>
        <begin position="35"/>
        <end position="187"/>
    </location>
</feature>
<name>A0A538SMX0_UNCEI</name>
<dbReference type="AlphaFoldDB" id="A0A538SMX0"/>
<evidence type="ECO:0000313" key="6">
    <source>
        <dbReference type="Proteomes" id="UP000320184"/>
    </source>
</evidence>
<dbReference type="PANTHER" id="PTHR12526:SF510">
    <property type="entry name" value="D-INOSITOL 3-PHOSPHATE GLYCOSYLTRANSFERASE"/>
    <property type="match status" value="1"/>
</dbReference>
<dbReference type="Gene3D" id="3.40.50.2000">
    <property type="entry name" value="Glycogen Phosphorylase B"/>
    <property type="match status" value="2"/>
</dbReference>
<accession>A0A538SMX0</accession>
<sequence>MRRGGVPRRAAAGTNGAGQRPGLVLAACSEAAGMAERAIWEIATRLDGGRFTVQVWLSTAPALDELAAALAARGLEIERMPEVDSPWDWRRRLELWRRFHRTRPTLLHFHCGSPAAEHFGTLLGEAAGAAHVVITEHAALESAPAPIGARPLERADAITVPHAGAAERLMCGALRCRTHLVPHGVDIPDPEDEWPAARAERERLGAGPARPLWLCPARLEPARGQAILLESLAELGRRGLPFQAAFVGEGSQREELERLALEAGLSDAVRFLGEVDDLGPLLLAADAVALPLLDERVPASLLEALGRARPVVASRTRGICQVVEDGIHGRLVPPGDPGALAAALESFHRAPDAARRLGENGELLVREEFTWARVVAAYESVYDDVLGLATFTPLVAGRG</sequence>
<dbReference type="PANTHER" id="PTHR12526">
    <property type="entry name" value="GLYCOSYLTRANSFERASE"/>
    <property type="match status" value="1"/>
</dbReference>
<keyword evidence="2 5" id="KW-0808">Transferase</keyword>
<dbReference type="EMBL" id="VBOT01000029">
    <property type="protein sequence ID" value="TMQ52712.1"/>
    <property type="molecule type" value="Genomic_DNA"/>
</dbReference>
<dbReference type="InterPro" id="IPR001296">
    <property type="entry name" value="Glyco_trans_1"/>
</dbReference>
<reference evidence="5 6" key="1">
    <citation type="journal article" date="2019" name="Nat. Microbiol.">
        <title>Mediterranean grassland soil C-N compound turnover is dependent on rainfall and depth, and is mediated by genomically divergent microorganisms.</title>
        <authorList>
            <person name="Diamond S."/>
            <person name="Andeer P.F."/>
            <person name="Li Z."/>
            <person name="Crits-Christoph A."/>
            <person name="Burstein D."/>
            <person name="Anantharaman K."/>
            <person name="Lane K.R."/>
            <person name="Thomas B.C."/>
            <person name="Pan C."/>
            <person name="Northen T.R."/>
            <person name="Banfield J.F."/>
        </authorList>
    </citation>
    <scope>NUCLEOTIDE SEQUENCE [LARGE SCALE GENOMIC DNA]</scope>
    <source>
        <strain evidence="5">WS_3</strain>
    </source>
</reference>
<evidence type="ECO:0000259" key="3">
    <source>
        <dbReference type="Pfam" id="PF00534"/>
    </source>
</evidence>
<dbReference type="SUPFAM" id="SSF53756">
    <property type="entry name" value="UDP-Glycosyltransferase/glycogen phosphorylase"/>
    <property type="match status" value="1"/>
</dbReference>
<evidence type="ECO:0000256" key="2">
    <source>
        <dbReference type="ARBA" id="ARBA00022679"/>
    </source>
</evidence>
<evidence type="ECO:0000313" key="5">
    <source>
        <dbReference type="EMBL" id="TMQ52712.1"/>
    </source>
</evidence>
<evidence type="ECO:0000256" key="1">
    <source>
        <dbReference type="ARBA" id="ARBA00022676"/>
    </source>
</evidence>
<dbReference type="Proteomes" id="UP000320184">
    <property type="component" value="Unassembled WGS sequence"/>
</dbReference>
<comment type="caution">
    <text evidence="5">The sequence shown here is derived from an EMBL/GenBank/DDBJ whole genome shotgun (WGS) entry which is preliminary data.</text>
</comment>
<dbReference type="Pfam" id="PF00534">
    <property type="entry name" value="Glycos_transf_1"/>
    <property type="match status" value="1"/>
</dbReference>
<feature type="domain" description="Glycosyl transferase family 1" evidence="3">
    <location>
        <begin position="200"/>
        <end position="362"/>
    </location>
</feature>
<organism evidence="5 6">
    <name type="scientific">Eiseniibacteriota bacterium</name>
    <dbReference type="NCBI Taxonomy" id="2212470"/>
    <lineage>
        <taxon>Bacteria</taxon>
        <taxon>Candidatus Eiseniibacteriota</taxon>
    </lineage>
</organism>
<dbReference type="Pfam" id="PF13439">
    <property type="entry name" value="Glyco_transf_4"/>
    <property type="match status" value="1"/>
</dbReference>